<organism evidence="1 2">
    <name type="scientific">Parasedimentitalea denitrificans</name>
    <dbReference type="NCBI Taxonomy" id="2211118"/>
    <lineage>
        <taxon>Bacteria</taxon>
        <taxon>Pseudomonadati</taxon>
        <taxon>Pseudomonadota</taxon>
        <taxon>Alphaproteobacteria</taxon>
        <taxon>Rhodobacterales</taxon>
        <taxon>Paracoccaceae</taxon>
        <taxon>Parasedimentitalea</taxon>
    </lineage>
</organism>
<dbReference type="CDD" id="cd00248">
    <property type="entry name" value="Mth938-like"/>
    <property type="match status" value="1"/>
</dbReference>
<evidence type="ECO:0008006" key="3">
    <source>
        <dbReference type="Google" id="ProtNLM"/>
    </source>
</evidence>
<reference evidence="1 2" key="1">
    <citation type="submission" date="2018-05" db="EMBL/GenBank/DDBJ databases">
        <authorList>
            <person name="Zhang Y.-J."/>
        </authorList>
    </citation>
    <scope>NUCLEOTIDE SEQUENCE [LARGE SCALE GENOMIC DNA]</scope>
    <source>
        <strain evidence="1 2">CY04</strain>
    </source>
</reference>
<proteinExistence type="predicted"/>
<dbReference type="RefSeq" id="WP_167683851.1">
    <property type="nucleotide sequence ID" value="NZ_QHLQ01000008.1"/>
</dbReference>
<dbReference type="Proteomes" id="UP001429564">
    <property type="component" value="Unassembled WGS sequence"/>
</dbReference>
<name>A0ABX0W6K0_9RHOB</name>
<accession>A0ABX0W6K0</accession>
<dbReference type="PANTHER" id="PTHR21192:SF2">
    <property type="entry name" value="NADH DEHYDROGENASE [UBIQUINONE] 1 ALPHA SUBCOMPLEX ASSEMBLY FACTOR 3"/>
    <property type="match status" value="1"/>
</dbReference>
<keyword evidence="2" id="KW-1185">Reference proteome</keyword>
<dbReference type="Gene3D" id="3.40.1230.10">
    <property type="entry name" value="MTH938-like"/>
    <property type="match status" value="1"/>
</dbReference>
<dbReference type="Pfam" id="PF04430">
    <property type="entry name" value="DUF498"/>
    <property type="match status" value="1"/>
</dbReference>
<evidence type="ECO:0000313" key="2">
    <source>
        <dbReference type="Proteomes" id="UP001429564"/>
    </source>
</evidence>
<dbReference type="InterPro" id="IPR007523">
    <property type="entry name" value="NDUFAF3/AAMDC"/>
</dbReference>
<dbReference type="EMBL" id="QHLQ01000008">
    <property type="protein sequence ID" value="NIZ61283.1"/>
    <property type="molecule type" value="Genomic_DNA"/>
</dbReference>
<dbReference type="SUPFAM" id="SSF64076">
    <property type="entry name" value="MTH938-like"/>
    <property type="match status" value="1"/>
</dbReference>
<dbReference type="PANTHER" id="PTHR21192">
    <property type="entry name" value="NUCLEAR PROTEIN E3-3"/>
    <property type="match status" value="1"/>
</dbReference>
<evidence type="ECO:0000313" key="1">
    <source>
        <dbReference type="EMBL" id="NIZ61283.1"/>
    </source>
</evidence>
<sequence length="118" mass="12587">MRLNEVTFTDGTPVDSYGPGFFRVGGELYHGAVLTGPKGTSVWDGYADTAPLLALAEDIDVLFIGTGAEIAYVPSELKEALEEAEIGYEVMNSPAACRTYNILLSEGRRIAMAALPVT</sequence>
<gene>
    <name evidence="1" type="ORF">DL239_09890</name>
</gene>
<dbReference type="InterPro" id="IPR036748">
    <property type="entry name" value="MTH938-like_sf"/>
</dbReference>
<comment type="caution">
    <text evidence="1">The sequence shown here is derived from an EMBL/GenBank/DDBJ whole genome shotgun (WGS) entry which is preliminary data.</text>
</comment>
<protein>
    <recommendedName>
        <fullName evidence="3">Mth938-like domain-containing protein</fullName>
    </recommendedName>
</protein>